<feature type="domain" description="Late embryogenesis abundant protein LEA-2 subgroup" evidence="6">
    <location>
        <begin position="49"/>
        <end position="145"/>
    </location>
</feature>
<feature type="signal peptide" evidence="5">
    <location>
        <begin position="1"/>
        <end position="21"/>
    </location>
</feature>
<dbReference type="GO" id="GO:0009506">
    <property type="term" value="C:plasmodesma"/>
    <property type="evidence" value="ECO:0007669"/>
    <property type="project" value="TreeGrafter"/>
</dbReference>
<evidence type="ECO:0000256" key="3">
    <source>
        <dbReference type="ARBA" id="ARBA00022989"/>
    </source>
</evidence>
<evidence type="ECO:0000313" key="7">
    <source>
        <dbReference type="EMBL" id="KAK7380089.1"/>
    </source>
</evidence>
<dbReference type="PANTHER" id="PTHR31415:SF59">
    <property type="entry name" value="HARPIN-INDUCED 1"/>
    <property type="match status" value="1"/>
</dbReference>
<comment type="subcellular location">
    <subcellularLocation>
        <location evidence="1">Membrane</location>
        <topology evidence="1">Single-pass membrane protein</topology>
    </subcellularLocation>
</comment>
<dbReference type="PANTHER" id="PTHR31415">
    <property type="entry name" value="OS05G0367900 PROTEIN"/>
    <property type="match status" value="1"/>
</dbReference>
<dbReference type="GO" id="GO:0005886">
    <property type="term" value="C:plasma membrane"/>
    <property type="evidence" value="ECO:0007669"/>
    <property type="project" value="TreeGrafter"/>
</dbReference>
<dbReference type="Proteomes" id="UP001386955">
    <property type="component" value="Unassembled WGS sequence"/>
</dbReference>
<dbReference type="EMBL" id="JAYMYS010000009">
    <property type="protein sequence ID" value="KAK7380089.1"/>
    <property type="molecule type" value="Genomic_DNA"/>
</dbReference>
<evidence type="ECO:0000256" key="2">
    <source>
        <dbReference type="ARBA" id="ARBA00022692"/>
    </source>
</evidence>
<keyword evidence="2" id="KW-0812">Transmembrane</keyword>
<keyword evidence="8" id="KW-1185">Reference proteome</keyword>
<name>A0AAN9RPJ6_PSOTE</name>
<proteinExistence type="predicted"/>
<gene>
    <name evidence="7" type="ORF">VNO78_32489</name>
</gene>
<keyword evidence="4" id="KW-0472">Membrane</keyword>
<evidence type="ECO:0000256" key="5">
    <source>
        <dbReference type="SAM" id="SignalP"/>
    </source>
</evidence>
<dbReference type="AlphaFoldDB" id="A0AAN9RPJ6"/>
<dbReference type="GO" id="GO:0098542">
    <property type="term" value="P:defense response to other organism"/>
    <property type="evidence" value="ECO:0007669"/>
    <property type="project" value="InterPro"/>
</dbReference>
<dbReference type="Pfam" id="PF03168">
    <property type="entry name" value="LEA_2"/>
    <property type="match status" value="1"/>
</dbReference>
<evidence type="ECO:0000313" key="8">
    <source>
        <dbReference type="Proteomes" id="UP001386955"/>
    </source>
</evidence>
<organism evidence="7 8">
    <name type="scientific">Psophocarpus tetragonolobus</name>
    <name type="common">Winged bean</name>
    <name type="synonym">Dolichos tetragonolobus</name>
    <dbReference type="NCBI Taxonomy" id="3891"/>
    <lineage>
        <taxon>Eukaryota</taxon>
        <taxon>Viridiplantae</taxon>
        <taxon>Streptophyta</taxon>
        <taxon>Embryophyta</taxon>
        <taxon>Tracheophyta</taxon>
        <taxon>Spermatophyta</taxon>
        <taxon>Magnoliopsida</taxon>
        <taxon>eudicotyledons</taxon>
        <taxon>Gunneridae</taxon>
        <taxon>Pentapetalae</taxon>
        <taxon>rosids</taxon>
        <taxon>fabids</taxon>
        <taxon>Fabales</taxon>
        <taxon>Fabaceae</taxon>
        <taxon>Papilionoideae</taxon>
        <taxon>50 kb inversion clade</taxon>
        <taxon>NPAAA clade</taxon>
        <taxon>indigoferoid/millettioid clade</taxon>
        <taxon>Phaseoleae</taxon>
        <taxon>Psophocarpus</taxon>
    </lineage>
</organism>
<comment type="caution">
    <text evidence="7">The sequence shown here is derived from an EMBL/GenBank/DDBJ whole genome shotgun (WGS) entry which is preliminary data.</text>
</comment>
<protein>
    <recommendedName>
        <fullName evidence="6">Late embryogenesis abundant protein LEA-2 subgroup domain-containing protein</fullName>
    </recommendedName>
</protein>
<evidence type="ECO:0000256" key="1">
    <source>
        <dbReference type="ARBA" id="ARBA00004167"/>
    </source>
</evidence>
<keyword evidence="3" id="KW-1133">Transmembrane helix</keyword>
<keyword evidence="5" id="KW-0732">Signal</keyword>
<reference evidence="7 8" key="1">
    <citation type="submission" date="2024-01" db="EMBL/GenBank/DDBJ databases">
        <title>The genomes of 5 underutilized Papilionoideae crops provide insights into root nodulation and disease resistanc.</title>
        <authorList>
            <person name="Jiang F."/>
        </authorList>
    </citation>
    <scope>NUCLEOTIDE SEQUENCE [LARGE SCALE GENOMIC DNA]</scope>
    <source>
        <strain evidence="7">DUOXIRENSHENG_FW03</strain>
        <tissue evidence="7">Leaves</tissue>
    </source>
</reference>
<dbReference type="InterPro" id="IPR004864">
    <property type="entry name" value="LEA_2"/>
</dbReference>
<feature type="chain" id="PRO_5042852997" description="Late embryogenesis abundant protein LEA-2 subgroup domain-containing protein" evidence="5">
    <location>
        <begin position="22"/>
        <end position="189"/>
    </location>
</feature>
<evidence type="ECO:0000256" key="4">
    <source>
        <dbReference type="ARBA" id="ARBA00023136"/>
    </source>
</evidence>
<accession>A0AAN9RPJ6</accession>
<dbReference type="InterPro" id="IPR044839">
    <property type="entry name" value="NDR1-like"/>
</dbReference>
<sequence>MATILWLLIFIFMWLIIPANVKFHVIDASLTQFNLTTDNTLYYNLKVNITVRNPNNNIIVYYRKIKAIAWYKDNDFGAMELAPFDQGHKNTTFLQAVFEGQTHIRLKPNQVAEYKQETNVGIYNDLALDFDLTIRAKYERLFKTNRFDPPFIQCRRLRIPFISNTKTSPQHFSVTKCTTRYFFLQRSST</sequence>
<evidence type="ECO:0000259" key="6">
    <source>
        <dbReference type="Pfam" id="PF03168"/>
    </source>
</evidence>